<keyword evidence="3" id="KW-1185">Reference proteome</keyword>
<feature type="region of interest" description="Disordered" evidence="1">
    <location>
        <begin position="1"/>
        <end position="38"/>
    </location>
</feature>
<dbReference type="EMBL" id="WJXW01000015">
    <property type="protein sequence ID" value="KAF9729946.1"/>
    <property type="molecule type" value="Genomic_DNA"/>
</dbReference>
<evidence type="ECO:0000256" key="1">
    <source>
        <dbReference type="SAM" id="MobiDB-lite"/>
    </source>
</evidence>
<reference evidence="2" key="1">
    <citation type="journal article" date="2020" name="Mol. Plant Microbe Interact.">
        <title>Genome Sequence of the Biocontrol Agent Coniothyrium minitans strain Conio (IMI 134523).</title>
        <authorList>
            <person name="Patel D."/>
            <person name="Shittu T.A."/>
            <person name="Baroncelli R."/>
            <person name="Muthumeenakshi S."/>
            <person name="Osborne T.H."/>
            <person name="Janganan T.K."/>
            <person name="Sreenivasaprasad S."/>
        </authorList>
    </citation>
    <scope>NUCLEOTIDE SEQUENCE</scope>
    <source>
        <strain evidence="2">Conio</strain>
    </source>
</reference>
<sequence length="475" mass="54104">MDAKNVHPSTVQNASSLGKSQSWDWMNQRPGKTEQKASDAQLRLYDDYEDPFCYSEDGTRALVRAPKDVLQGIWTVPTHVLLSCHGGGGTTGVPSYEPNFKTHIASILATQPFIVEPLTKLLPEHSGAETHAAHDTLYKHIEEGRLERAMRKHWPNMKARPQWDNMLAMGVTSGGHWAIYAWTQQRKNMVVKGVYVMYGLLSPYCRHSDDEYRGVRFSKRELHETALELLAETANRRPSGSSIFGRVPPEGMANLPLTAVRTRVSRNGGPPKYETLWFICWQHASVLDWCKHWLEQWFKETLKGCTERDIQWKNILEERVGDHYLTELEIWAKDVFKGRIELIEGSRAMDDSRTVFIDAKQIAEKLGGSLKNLGLRYDSDANALSCTVPEAQLPRPLNNPHWFLVHDKKDQFVPQGDTETLSNVLQIMQGDDAVHYRSVEGSDPPHGFDDYEGSEDFMAQLSNKLGWKRRVAQFD</sequence>
<evidence type="ECO:0000313" key="2">
    <source>
        <dbReference type="EMBL" id="KAF9729946.1"/>
    </source>
</evidence>
<accession>A0A9P6G7C2</accession>
<comment type="caution">
    <text evidence="2">The sequence shown here is derived from an EMBL/GenBank/DDBJ whole genome shotgun (WGS) entry which is preliminary data.</text>
</comment>
<dbReference type="AlphaFoldDB" id="A0A9P6G7C2"/>
<evidence type="ECO:0000313" key="3">
    <source>
        <dbReference type="Proteomes" id="UP000756921"/>
    </source>
</evidence>
<dbReference type="InterPro" id="IPR029058">
    <property type="entry name" value="AB_hydrolase_fold"/>
</dbReference>
<dbReference type="SUPFAM" id="SSF53474">
    <property type="entry name" value="alpha/beta-Hydrolases"/>
    <property type="match status" value="1"/>
</dbReference>
<dbReference type="Proteomes" id="UP000756921">
    <property type="component" value="Unassembled WGS sequence"/>
</dbReference>
<feature type="compositionally biased region" description="Polar residues" evidence="1">
    <location>
        <begin position="7"/>
        <end position="25"/>
    </location>
</feature>
<gene>
    <name evidence="2" type="ORF">PMIN01_11879</name>
</gene>
<name>A0A9P6G7C2_9PLEO</name>
<organism evidence="2 3">
    <name type="scientific">Paraphaeosphaeria minitans</name>
    <dbReference type="NCBI Taxonomy" id="565426"/>
    <lineage>
        <taxon>Eukaryota</taxon>
        <taxon>Fungi</taxon>
        <taxon>Dikarya</taxon>
        <taxon>Ascomycota</taxon>
        <taxon>Pezizomycotina</taxon>
        <taxon>Dothideomycetes</taxon>
        <taxon>Pleosporomycetidae</taxon>
        <taxon>Pleosporales</taxon>
        <taxon>Massarineae</taxon>
        <taxon>Didymosphaeriaceae</taxon>
        <taxon>Paraphaeosphaeria</taxon>
    </lineage>
</organism>
<proteinExistence type="predicted"/>
<protein>
    <submittedName>
        <fullName evidence="2">Uncharacterized protein</fullName>
    </submittedName>
</protein>